<dbReference type="Pfam" id="PF00534">
    <property type="entry name" value="Glycos_transf_1"/>
    <property type="match status" value="1"/>
</dbReference>
<sequence length="328" mass="37617">MKKVLFDRRWEGGHGIGRFSKEITKRIQFDKYICNKIKPTSPVDIFITPWYLFWNRFLYFTPGFNAPYFFVKRSIITIHDLNHVDIDNNSNILKRIYYNLVLKRACKKCLAILTVSEFSKKRIIEWSGIEKNKVTVVGNGVSDSFTPNGEAYKPGYDYIFCVSNRKEHKNEERLIEAYSLIAEKNHVKLVFSGKPSSSLHELIKNYNLEDNIIFTGYISDEMLPNYYRGALVLIMPSIYEGFGLPVIEAMACGIPTIASATTSLGEIAGDASLLIDPFDVESIKDALEKIISDQMLQKELKIKGLEHVKKYTWEKTVNKVKVVVDSLK</sequence>
<name>A0A0P0YQM7_9ENTR</name>
<evidence type="ECO:0000259" key="2">
    <source>
        <dbReference type="Pfam" id="PF00534"/>
    </source>
</evidence>
<organism evidence="4">
    <name type="scientific">Klebsiella sp. 5725y</name>
    <dbReference type="NCBI Taxonomy" id="1497806"/>
    <lineage>
        <taxon>Bacteria</taxon>
        <taxon>Pseudomonadati</taxon>
        <taxon>Pseudomonadota</taxon>
        <taxon>Gammaproteobacteria</taxon>
        <taxon>Enterobacterales</taxon>
        <taxon>Enterobacteriaceae</taxon>
        <taxon>Klebsiella/Raoultella group</taxon>
        <taxon>Klebsiella</taxon>
    </lineage>
</organism>
<protein>
    <submittedName>
        <fullName evidence="4">Glycosyl transferase family 1 protein</fullName>
    </submittedName>
</protein>
<keyword evidence="1 4" id="KW-0808">Transferase</keyword>
<dbReference type="InterPro" id="IPR001296">
    <property type="entry name" value="Glyco_trans_1"/>
</dbReference>
<feature type="domain" description="Glycosyl transferase family 1" evidence="2">
    <location>
        <begin position="154"/>
        <end position="303"/>
    </location>
</feature>
<dbReference type="AlphaFoldDB" id="A0A0P0YQM7"/>
<accession>A0A0P0YQM7</accession>
<dbReference type="Gene3D" id="3.40.50.2000">
    <property type="entry name" value="Glycogen Phosphorylase B"/>
    <property type="match status" value="2"/>
</dbReference>
<gene>
    <name evidence="4" type="primary">wcuE</name>
</gene>
<reference evidence="4" key="2">
    <citation type="journal article" date="2015" name="Sci. Rep.">
        <title>Genetic analysis of capsular polysaccharide synthesis gene clusters in 79 capsular types of Klebsiella spp.</title>
        <authorList>
            <person name="Pan Y.J."/>
            <person name="Lin T.L."/>
            <person name="Chen C.T."/>
            <person name="Chen Y.Y."/>
            <person name="Hsieh P.F."/>
            <person name="Hsu C.R."/>
            <person name="Wu M.C."/>
            <person name="Wang J.T."/>
        </authorList>
    </citation>
    <scope>NUCLEOTIDE SEQUENCE</scope>
    <source>
        <strain evidence="4">5725y</strain>
    </source>
</reference>
<evidence type="ECO:0000256" key="1">
    <source>
        <dbReference type="ARBA" id="ARBA00022679"/>
    </source>
</evidence>
<dbReference type="PANTHER" id="PTHR46401">
    <property type="entry name" value="GLYCOSYLTRANSFERASE WBBK-RELATED"/>
    <property type="match status" value="1"/>
</dbReference>
<dbReference type="EMBL" id="AB924567">
    <property type="protein sequence ID" value="BAT23538.1"/>
    <property type="molecule type" value="Genomic_DNA"/>
</dbReference>
<dbReference type="SUPFAM" id="SSF53756">
    <property type="entry name" value="UDP-Glycosyltransferase/glycogen phosphorylase"/>
    <property type="match status" value="1"/>
</dbReference>
<evidence type="ECO:0000313" key="4">
    <source>
        <dbReference type="EMBL" id="BAT23538.1"/>
    </source>
</evidence>
<dbReference type="Pfam" id="PF13439">
    <property type="entry name" value="Glyco_transf_4"/>
    <property type="match status" value="1"/>
</dbReference>
<dbReference type="GO" id="GO:0016757">
    <property type="term" value="F:glycosyltransferase activity"/>
    <property type="evidence" value="ECO:0007669"/>
    <property type="project" value="InterPro"/>
</dbReference>
<proteinExistence type="predicted"/>
<reference evidence="4" key="1">
    <citation type="submission" date="2014-04" db="EMBL/GenBank/DDBJ databases">
        <authorList>
            <person name="Harrison E."/>
        </authorList>
    </citation>
    <scope>NUCLEOTIDE SEQUENCE</scope>
    <source>
        <strain evidence="4">5725y</strain>
    </source>
</reference>
<dbReference type="CDD" id="cd03809">
    <property type="entry name" value="GT4_MtfB-like"/>
    <property type="match status" value="1"/>
</dbReference>
<dbReference type="PANTHER" id="PTHR46401:SF2">
    <property type="entry name" value="GLYCOSYLTRANSFERASE WBBK-RELATED"/>
    <property type="match status" value="1"/>
</dbReference>
<evidence type="ECO:0000259" key="3">
    <source>
        <dbReference type="Pfam" id="PF13439"/>
    </source>
</evidence>
<feature type="domain" description="Glycosyltransferase subfamily 4-like N-terminal" evidence="3">
    <location>
        <begin position="71"/>
        <end position="143"/>
    </location>
</feature>
<dbReference type="InterPro" id="IPR028098">
    <property type="entry name" value="Glyco_trans_4-like_N"/>
</dbReference>